<name>A0AAN6GBS1_9BASI</name>
<comment type="caution">
    <text evidence="2">The sequence shown here is derived from an EMBL/GenBank/DDBJ whole genome shotgun (WGS) entry which is preliminary data.</text>
</comment>
<accession>A0AAN6GBS1</accession>
<feature type="compositionally biased region" description="Gly residues" evidence="1">
    <location>
        <begin position="18"/>
        <end position="42"/>
    </location>
</feature>
<feature type="region of interest" description="Disordered" evidence="1">
    <location>
        <begin position="143"/>
        <end position="196"/>
    </location>
</feature>
<dbReference type="PANTHER" id="PTHR38702:SF1">
    <property type="entry name" value="CALPONIN-HOMOLOGY (CH) DOMAIN-CONTAINING PROTEIN"/>
    <property type="match status" value="1"/>
</dbReference>
<feature type="region of interest" description="Disordered" evidence="1">
    <location>
        <begin position="836"/>
        <end position="862"/>
    </location>
</feature>
<evidence type="ECO:0000313" key="3">
    <source>
        <dbReference type="Proteomes" id="UP001176521"/>
    </source>
</evidence>
<protein>
    <submittedName>
        <fullName evidence="2">Uncharacterized protein</fullName>
    </submittedName>
</protein>
<gene>
    <name evidence="2" type="ORF">OC842_003241</name>
</gene>
<evidence type="ECO:0000313" key="2">
    <source>
        <dbReference type="EMBL" id="KAK0532603.1"/>
    </source>
</evidence>
<proteinExistence type="predicted"/>
<feature type="region of interest" description="Disordered" evidence="1">
    <location>
        <begin position="392"/>
        <end position="447"/>
    </location>
</feature>
<dbReference type="Proteomes" id="UP001176521">
    <property type="component" value="Unassembled WGS sequence"/>
</dbReference>
<feature type="compositionally biased region" description="Polar residues" evidence="1">
    <location>
        <begin position="421"/>
        <end position="445"/>
    </location>
</feature>
<dbReference type="PANTHER" id="PTHR38702">
    <property type="entry name" value="CALPONIN-HOMOLOGY (CH) DOMAIN-CONTAINING PROTEIN"/>
    <property type="match status" value="1"/>
</dbReference>
<feature type="compositionally biased region" description="Low complexity" evidence="1">
    <location>
        <begin position="351"/>
        <end position="362"/>
    </location>
</feature>
<feature type="compositionally biased region" description="Low complexity" evidence="1">
    <location>
        <begin position="153"/>
        <end position="171"/>
    </location>
</feature>
<organism evidence="2 3">
    <name type="scientific">Tilletia horrida</name>
    <dbReference type="NCBI Taxonomy" id="155126"/>
    <lineage>
        <taxon>Eukaryota</taxon>
        <taxon>Fungi</taxon>
        <taxon>Dikarya</taxon>
        <taxon>Basidiomycota</taxon>
        <taxon>Ustilaginomycotina</taxon>
        <taxon>Exobasidiomycetes</taxon>
        <taxon>Tilletiales</taxon>
        <taxon>Tilletiaceae</taxon>
        <taxon>Tilletia</taxon>
    </lineage>
</organism>
<feature type="region of interest" description="Disordered" evidence="1">
    <location>
        <begin position="321"/>
        <end position="362"/>
    </location>
</feature>
<evidence type="ECO:0000256" key="1">
    <source>
        <dbReference type="SAM" id="MobiDB-lite"/>
    </source>
</evidence>
<feature type="region of interest" description="Disordered" evidence="1">
    <location>
        <begin position="227"/>
        <end position="256"/>
    </location>
</feature>
<dbReference type="AlphaFoldDB" id="A0AAN6GBS1"/>
<feature type="region of interest" description="Disordered" evidence="1">
    <location>
        <begin position="621"/>
        <end position="649"/>
    </location>
</feature>
<feature type="compositionally biased region" description="Low complexity" evidence="1">
    <location>
        <begin position="1"/>
        <end position="10"/>
    </location>
</feature>
<feature type="compositionally biased region" description="Low complexity" evidence="1">
    <location>
        <begin position="392"/>
        <end position="403"/>
    </location>
</feature>
<sequence>MGSAGNEGAAPPAPTGEGASGEGAQGLLLPGGGGSGEGGSGGKPALRPRKSALFYPSSTLAAHSNQKPFSKSAAKRESVLALGSIGHLQHLFSKQGIASKQRPQMAGNLTLAIGHAGESALQQLQDSPPSSPTLAGGRADALTALEGGGGDGSSSSAHSPPNATSSQQPILVLPPSPTPPKNKRLPYPDVQRPTDVDPEALLPDVIQALDETCQQWDLIGLIKSSHRPAPSDAGHSSYHRHSTFSEPLSTSSTTSSMQAPAMERTGSLGADHAVDILDLIKNTTKTIRRVRAYLLAVPAEVLASRLAERAGMPLTQMEAAALAPRTQKKNAFRRMSSYSQLPRAEPRASITGSSFGPAPSAPSAASAASAAALASASSSTTMSSMAGSSSAASVAHSSSSHHASPVKQRRSTREASESDARSSTGHGQESSAGGASFTSPTNSPSKIKVLDDPLAVIRKSALDVLGMLRELEETYRLPRDDPAYQTAAAGSVLGGQRRASALVDLEPSGSSLGHSAGGSASGSPTKVRAFSSDVVSVTASSSSLAGAVLGGDSTVFGDQTLTGPSAPAADTSLLLGEGESGYLYRTDVRADALQDERGTVRKYVDTVDYVISAVLNDRRGSVGGGMGRSRSRLGNGSEHGSSRSSSALGFVAPGGAGPFGSVGSGAGAVGARLDEEEEGGRMEDLDSDDEDGLGLGGRLAWNWPGRIPGGLKQRLLILLDELLTADLRPHLRSKGADSTAVLNTLTDGHLLCLAYNAALRRSRRPWGFLREEDIHPLVGSTSTAEAGKWTFRKIDNLRNWAAALRLRYSISPDELAVVDMDKDWAEQNQLQQQQQILANGGGEEEEGSTTLTATTPPPNKVRFDPRLIARTEEGWETALSALIARWLKALMDEEVLVT</sequence>
<feature type="compositionally biased region" description="Basic and acidic residues" evidence="1">
    <location>
        <begin position="411"/>
        <end position="420"/>
    </location>
</feature>
<dbReference type="EMBL" id="JAPDMQ010000156">
    <property type="protein sequence ID" value="KAK0532603.1"/>
    <property type="molecule type" value="Genomic_DNA"/>
</dbReference>
<feature type="region of interest" description="Disordered" evidence="1">
    <location>
        <begin position="1"/>
        <end position="52"/>
    </location>
</feature>
<feature type="region of interest" description="Disordered" evidence="1">
    <location>
        <begin position="506"/>
        <end position="525"/>
    </location>
</feature>
<feature type="compositionally biased region" description="Low complexity" evidence="1">
    <location>
        <begin position="632"/>
        <end position="649"/>
    </location>
</feature>
<reference evidence="2" key="1">
    <citation type="journal article" date="2023" name="PhytoFront">
        <title>Draft Genome Resources of Seven Strains of Tilletia horrida, Causal Agent of Kernel Smut of Rice.</title>
        <authorList>
            <person name="Khanal S."/>
            <person name="Antony Babu S."/>
            <person name="Zhou X.G."/>
        </authorList>
    </citation>
    <scope>NUCLEOTIDE SEQUENCE</scope>
    <source>
        <strain evidence="2">TX3</strain>
    </source>
</reference>
<feature type="compositionally biased region" description="Low complexity" evidence="1">
    <location>
        <begin position="244"/>
        <end position="256"/>
    </location>
</feature>
<keyword evidence="3" id="KW-1185">Reference proteome</keyword>